<accession>C6SLD1</accession>
<protein>
    <submittedName>
        <fullName evidence="1">Uncharacterized protein</fullName>
    </submittedName>
</protein>
<name>C6SLD1_NEIME</name>
<gene>
    <name evidence="1" type="ORF">NMW_1756</name>
</gene>
<reference evidence="1" key="1">
    <citation type="journal article" date="2008" name="Proc. Natl. Acad. Sci. U.S.A.">
        <title>Whole-genome comparison of disease and carriage strains provides insights into virulence evolution in Neisseria meningitidis.</title>
        <authorList>
            <person name="Schoen C."/>
            <person name="Blom J."/>
            <person name="Claus H."/>
            <person name="Schramm-Glueck A."/>
            <person name="Brandt P."/>
            <person name="Mueller T."/>
            <person name="Goesmann A."/>
            <person name="Joseph B."/>
            <person name="Konietzny S."/>
            <person name="Kurzai O."/>
            <person name="Schmitt C."/>
            <person name="Friedrich T."/>
            <person name="Linke B."/>
            <person name="Vogel U."/>
            <person name="Frosch M."/>
        </authorList>
    </citation>
    <scope>NUCLEOTIDE SEQUENCE</scope>
    <source>
        <strain evidence="1">Alpha275</strain>
    </source>
</reference>
<sequence length="50" mass="5329">MLFGKQMPSEAGFVASDGIAAILAGRGLFVPTSRALLIWGLPEAYSEKNF</sequence>
<evidence type="ECO:0000313" key="1">
    <source>
        <dbReference type="EMBL" id="CBA08982.1"/>
    </source>
</evidence>
<organism evidence="1">
    <name type="scientific">Neisseria meningitidis alpha275</name>
    <dbReference type="NCBI Taxonomy" id="295996"/>
    <lineage>
        <taxon>Bacteria</taxon>
        <taxon>Pseudomonadati</taxon>
        <taxon>Pseudomonadota</taxon>
        <taxon>Betaproteobacteria</taxon>
        <taxon>Neisseriales</taxon>
        <taxon>Neisseriaceae</taxon>
        <taxon>Neisseria</taxon>
    </lineage>
</organism>
<proteinExistence type="predicted"/>
<dbReference type="AlphaFoldDB" id="C6SLD1"/>
<dbReference type="EMBL" id="AM889138">
    <property type="protein sequence ID" value="CBA08982.1"/>
    <property type="molecule type" value="Genomic_DNA"/>
</dbReference>